<dbReference type="Pfam" id="PF02836">
    <property type="entry name" value="Glyco_hydro_2_C"/>
    <property type="match status" value="1"/>
</dbReference>
<dbReference type="InterPro" id="IPR036156">
    <property type="entry name" value="Beta-gal/glucu_dom_sf"/>
</dbReference>
<proteinExistence type="inferred from homology"/>
<feature type="domain" description="Glycosyl hydrolases family 2 sugar binding" evidence="7">
    <location>
        <begin position="73"/>
        <end position="174"/>
    </location>
</feature>
<dbReference type="GO" id="GO:0004553">
    <property type="term" value="F:hydrolase activity, hydrolyzing O-glycosyl compounds"/>
    <property type="evidence" value="ECO:0007669"/>
    <property type="project" value="InterPro"/>
</dbReference>
<dbReference type="AlphaFoldDB" id="A0A250E5G6"/>
<dbReference type="PRINTS" id="PR00132">
    <property type="entry name" value="GLHYDRLASE2"/>
</dbReference>
<protein>
    <submittedName>
        <fullName evidence="9">Glycoside hydrolase family 2</fullName>
    </submittedName>
</protein>
<organism evidence="9 10">
    <name type="scientific">Capnocytophaga cynodegmi</name>
    <dbReference type="NCBI Taxonomy" id="28189"/>
    <lineage>
        <taxon>Bacteria</taxon>
        <taxon>Pseudomonadati</taxon>
        <taxon>Bacteroidota</taxon>
        <taxon>Flavobacteriia</taxon>
        <taxon>Flavobacteriales</taxon>
        <taxon>Flavobacteriaceae</taxon>
        <taxon>Capnocytophaga</taxon>
    </lineage>
</organism>
<feature type="domain" description="Glycoside hydrolase family 2 catalytic" evidence="6">
    <location>
        <begin position="301"/>
        <end position="600"/>
    </location>
</feature>
<comment type="similarity">
    <text evidence="1 4">Belongs to the glycosyl hydrolase 2 family.</text>
</comment>
<dbReference type="Proteomes" id="UP000242855">
    <property type="component" value="Chromosome"/>
</dbReference>
<dbReference type="InterPro" id="IPR023230">
    <property type="entry name" value="Glyco_hydro_2_CS"/>
</dbReference>
<dbReference type="Gene3D" id="2.60.120.260">
    <property type="entry name" value="Galactose-binding domain-like"/>
    <property type="match status" value="1"/>
</dbReference>
<dbReference type="PANTHER" id="PTHR42732">
    <property type="entry name" value="BETA-GALACTOSIDASE"/>
    <property type="match status" value="1"/>
</dbReference>
<evidence type="ECO:0000313" key="9">
    <source>
        <dbReference type="EMBL" id="ATA68011.1"/>
    </source>
</evidence>
<dbReference type="Pfam" id="PF11721">
    <property type="entry name" value="Malectin"/>
    <property type="match status" value="1"/>
</dbReference>
<dbReference type="Pfam" id="PF00703">
    <property type="entry name" value="Glyco_hydro_2"/>
    <property type="match status" value="1"/>
</dbReference>
<reference evidence="9 10" key="1">
    <citation type="journal article" date="2017" name="Genome Announc.">
        <title>Twelve Complete Reference Genomes of Clinical Isolates in the Capnocytophaga Genus.</title>
        <authorList>
            <person name="Villarma A."/>
            <person name="Gulvik C.A."/>
            <person name="Rowe L.A."/>
            <person name="Sheth M."/>
            <person name="Juieng P."/>
            <person name="Nicholson A.C."/>
            <person name="Loparev V.N."/>
            <person name="McQuiston J.R."/>
        </authorList>
    </citation>
    <scope>NUCLEOTIDE SEQUENCE [LARGE SCALE GENOMIC DNA]</scope>
    <source>
        <strain evidence="9 10">G7591</strain>
    </source>
</reference>
<keyword evidence="3 4" id="KW-0326">Glycosidase</keyword>
<keyword evidence="2 4" id="KW-0378">Hydrolase</keyword>
<dbReference type="KEGG" id="ccyn:CGC48_04805"/>
<dbReference type="SUPFAM" id="SSF49303">
    <property type="entry name" value="beta-Galactosidase/glucuronidase domain"/>
    <property type="match status" value="1"/>
</dbReference>
<dbReference type="Gene3D" id="2.60.120.430">
    <property type="entry name" value="Galactose-binding lectin"/>
    <property type="match status" value="1"/>
</dbReference>
<evidence type="ECO:0000259" key="8">
    <source>
        <dbReference type="Pfam" id="PF11721"/>
    </source>
</evidence>
<dbReference type="InterPro" id="IPR051913">
    <property type="entry name" value="GH2_Domain-Containing"/>
</dbReference>
<evidence type="ECO:0000256" key="1">
    <source>
        <dbReference type="ARBA" id="ARBA00007401"/>
    </source>
</evidence>
<dbReference type="PANTHER" id="PTHR42732:SF1">
    <property type="entry name" value="BETA-MANNOSIDASE"/>
    <property type="match status" value="1"/>
</dbReference>
<feature type="domain" description="Glycoside hydrolase family 2 immunoglobulin-like beta-sandwich" evidence="5">
    <location>
        <begin position="193"/>
        <end position="294"/>
    </location>
</feature>
<sequence length="878" mass="101004">MVMVILFSYKFTLEAQVRSVGRSKVSFDSGWLFQKDSVGDAILPNADSFKWQSVQLPHTWNDKDVLADGKRGYYRGIAWYKKSFRLVPEAERQYFLQFEGSNQVTEVFVNGKFAGKHMGGYSSFNVELTPFLNLSGEQYISVKVDNSFDKNIPPLSADFTFFGGIYRPVHLITTGNKHFSMSDYGGPGIYISTPKVSEKKAEVTIEYHLQNKSNQKVKLSLETSIKKDTDSVLAEKRSNVTIGASSDMIFKVTFKNVENFELWSTEKPVVYYVESGLKEKGKTLDNLTQPLGFRWFSFDANKGFFLNGKNVKLIGANRHQDRIPYGNALSNDIHRQDMQLLKEMGANFLRNAHYPQATEILDNSDQLGFVVWEEIPLVNEVNVSEEHNQNAENMLKEMIKQHYNHPSIFIWAYMNEIYWAHRFKPEQEIPIRNKATLELTQRLENLTRQTDPYRYTAIAMHNYPLYDESGIGDIPMIAGWNLYHGWYYDKYEDFGKYMDEQHKKYPNRIHFISEYGAGSDVRLYSEKPEKFDFTMEEQVRFIQSLTSQIIARPYISGGAIWNLVDFSSERRVDATSHMNNKGLVTHNRKPKDAYFLMQALLSEKPVATFGYPFRTDWKHIATSPSDTLVPVRMYAFSNREKLSLLINNQFHSVSQTRNGMAVWDLSLPEGKYVFSLQENSKNVQNKSIQTKLIPYQFKTSKEIDIAMNLGANYAFIDSRTGQYWLPEKEYSEGSFGFIGGKQLYVGDKIGTKEDILAVDEEDPLYQAIRVGMSEFKADVPEGVYEVEVLMVEYVPKSRRFADEDKEVTRQPNKRIFSIFANESLIEENLDLGANYGLNVPYRLVFKTKVTKDNGLSIKFQPIKGEPVVSGIRVRGVGY</sequence>
<dbReference type="InterPro" id="IPR008979">
    <property type="entry name" value="Galactose-bd-like_sf"/>
</dbReference>
<dbReference type="InterPro" id="IPR017853">
    <property type="entry name" value="GH"/>
</dbReference>
<gene>
    <name evidence="9" type="ORF">CGC48_04805</name>
</gene>
<dbReference type="InterPro" id="IPR006102">
    <property type="entry name" value="Ig-like_GH2"/>
</dbReference>
<dbReference type="Gene3D" id="3.20.20.80">
    <property type="entry name" value="Glycosidases"/>
    <property type="match status" value="1"/>
</dbReference>
<dbReference type="EMBL" id="CP022378">
    <property type="protein sequence ID" value="ATA68011.1"/>
    <property type="molecule type" value="Genomic_DNA"/>
</dbReference>
<evidence type="ECO:0000259" key="5">
    <source>
        <dbReference type="Pfam" id="PF00703"/>
    </source>
</evidence>
<evidence type="ECO:0000259" key="6">
    <source>
        <dbReference type="Pfam" id="PF02836"/>
    </source>
</evidence>
<dbReference type="PROSITE" id="PS00719">
    <property type="entry name" value="GLYCOSYL_HYDROL_F2_1"/>
    <property type="match status" value="1"/>
</dbReference>
<dbReference type="InterPro" id="IPR006101">
    <property type="entry name" value="Glyco_hydro_2"/>
</dbReference>
<dbReference type="Pfam" id="PF02837">
    <property type="entry name" value="Glyco_hydro_2_N"/>
    <property type="match status" value="1"/>
</dbReference>
<dbReference type="InterPro" id="IPR006104">
    <property type="entry name" value="Glyco_hydro_2_N"/>
</dbReference>
<dbReference type="InterPro" id="IPR021720">
    <property type="entry name" value="Malectin_dom"/>
</dbReference>
<dbReference type="SUPFAM" id="SSF51445">
    <property type="entry name" value="(Trans)glycosidases"/>
    <property type="match status" value="1"/>
</dbReference>
<accession>A0A250E5G6</accession>
<feature type="domain" description="Malectin" evidence="8">
    <location>
        <begin position="706"/>
        <end position="865"/>
    </location>
</feature>
<dbReference type="Gene3D" id="2.60.40.10">
    <property type="entry name" value="Immunoglobulins"/>
    <property type="match status" value="1"/>
</dbReference>
<evidence type="ECO:0000256" key="4">
    <source>
        <dbReference type="RuleBase" id="RU361154"/>
    </source>
</evidence>
<evidence type="ECO:0000313" key="10">
    <source>
        <dbReference type="Proteomes" id="UP000242855"/>
    </source>
</evidence>
<evidence type="ECO:0000256" key="3">
    <source>
        <dbReference type="ARBA" id="ARBA00023295"/>
    </source>
</evidence>
<dbReference type="InterPro" id="IPR006103">
    <property type="entry name" value="Glyco_hydro_2_cat"/>
</dbReference>
<evidence type="ECO:0000256" key="2">
    <source>
        <dbReference type="ARBA" id="ARBA00022801"/>
    </source>
</evidence>
<dbReference type="InterPro" id="IPR013783">
    <property type="entry name" value="Ig-like_fold"/>
</dbReference>
<name>A0A250E5G6_9FLAO</name>
<evidence type="ECO:0000259" key="7">
    <source>
        <dbReference type="Pfam" id="PF02837"/>
    </source>
</evidence>
<dbReference type="GO" id="GO:0005975">
    <property type="term" value="P:carbohydrate metabolic process"/>
    <property type="evidence" value="ECO:0007669"/>
    <property type="project" value="InterPro"/>
</dbReference>
<dbReference type="SUPFAM" id="SSF49785">
    <property type="entry name" value="Galactose-binding domain-like"/>
    <property type="match status" value="1"/>
</dbReference>